<dbReference type="RefSeq" id="WP_012899408.1">
    <property type="nucleotide sequence ID" value="NC_013665.1"/>
</dbReference>
<dbReference type="AlphaFoldDB" id="D1YWA6"/>
<gene>
    <name evidence="5" type="ordered locus">MCP_0656</name>
</gene>
<evidence type="ECO:0000259" key="3">
    <source>
        <dbReference type="Pfam" id="PF00534"/>
    </source>
</evidence>
<proteinExistence type="predicted"/>
<dbReference type="Proteomes" id="UP000001882">
    <property type="component" value="Chromosome"/>
</dbReference>
<feature type="domain" description="Glycosyltransferase subfamily 4-like N-terminal" evidence="4">
    <location>
        <begin position="14"/>
        <end position="178"/>
    </location>
</feature>
<dbReference type="InterPro" id="IPR001296">
    <property type="entry name" value="Glyco_trans_1"/>
</dbReference>
<dbReference type="STRING" id="304371.MCP_0656"/>
<dbReference type="Pfam" id="PF13439">
    <property type="entry name" value="Glyco_transf_4"/>
    <property type="match status" value="1"/>
</dbReference>
<dbReference type="SUPFAM" id="SSF53756">
    <property type="entry name" value="UDP-Glycosyltransferase/glycogen phosphorylase"/>
    <property type="match status" value="1"/>
</dbReference>
<dbReference type="Pfam" id="PF00534">
    <property type="entry name" value="Glycos_transf_1"/>
    <property type="match status" value="1"/>
</dbReference>
<dbReference type="EMBL" id="AP011532">
    <property type="protein sequence ID" value="BAI60728.1"/>
    <property type="molecule type" value="Genomic_DNA"/>
</dbReference>
<keyword evidence="2" id="KW-0808">Transferase</keyword>
<dbReference type="CDD" id="cd03801">
    <property type="entry name" value="GT4_PimA-like"/>
    <property type="match status" value="1"/>
</dbReference>
<dbReference type="eggNOG" id="arCOG01403">
    <property type="taxonomic scope" value="Archaea"/>
</dbReference>
<evidence type="ECO:0000313" key="6">
    <source>
        <dbReference type="Proteomes" id="UP000001882"/>
    </source>
</evidence>
<evidence type="ECO:0000256" key="1">
    <source>
        <dbReference type="ARBA" id="ARBA00022676"/>
    </source>
</evidence>
<dbReference type="InParanoid" id="D1YWA6"/>
<protein>
    <submittedName>
        <fullName evidence="5">Glycosyltransferase</fullName>
    </submittedName>
</protein>
<keyword evidence="1" id="KW-0328">Glycosyltransferase</keyword>
<accession>D1YWA6</accession>
<dbReference type="CAZy" id="GT4">
    <property type="family name" value="Glycosyltransferase Family 4"/>
</dbReference>
<dbReference type="GeneID" id="8680709"/>
<dbReference type="PANTHER" id="PTHR12526">
    <property type="entry name" value="GLYCOSYLTRANSFERASE"/>
    <property type="match status" value="1"/>
</dbReference>
<reference evidence="6" key="3">
    <citation type="journal article" date="2011" name="PLoS ONE">
        <title>Genome sequence of a mesophilic hydrogenotrophic methanogen Methanocella paludicola, the first cultivated representative of the order Methanocellales.</title>
        <authorList>
            <person name="Sakai S."/>
            <person name="Takaki Y."/>
            <person name="Shimamura S."/>
            <person name="Sekine M."/>
            <person name="Tajima T."/>
            <person name="Kosugi H."/>
            <person name="Ichikawa N."/>
            <person name="Tasumi E."/>
            <person name="Hiraki A.T."/>
            <person name="Shimizu A."/>
            <person name="Kato Y."/>
            <person name="Nishiko R."/>
            <person name="Mori K."/>
            <person name="Fujita N."/>
            <person name="Imachi H."/>
            <person name="Takai K."/>
        </authorList>
    </citation>
    <scope>NUCLEOTIDE SEQUENCE [LARGE SCALE GENOMIC DNA]</scope>
    <source>
        <strain evidence="6">DSM 17711 / JCM 13418 / NBRC 101707 / SANAE</strain>
    </source>
</reference>
<feature type="domain" description="Glycosyl transferase family 1" evidence="3">
    <location>
        <begin position="186"/>
        <end position="369"/>
    </location>
</feature>
<reference evidence="5 6" key="2">
    <citation type="journal article" date="2008" name="Int. J. Syst. Evol. Microbiol.">
        <title>Methanocella paludicola gen. nov., sp. nov., a methane-producing archaeon, the first isolate of the lineage 'Rice Cluster I', and proposal of the new archaeal order Methanocellales ord. nov.</title>
        <authorList>
            <person name="Sakai S."/>
            <person name="Imachi H."/>
            <person name="Hanada S."/>
            <person name="Ohashi A."/>
            <person name="Harada H."/>
            <person name="Kamagata Y."/>
        </authorList>
    </citation>
    <scope>NUCLEOTIDE SEQUENCE [LARGE SCALE GENOMIC DNA]</scope>
    <source>
        <strain evidence="6">DSM 17711 / JCM 13418 / NBRC 101707 / SANAE</strain>
    </source>
</reference>
<reference evidence="5 6" key="1">
    <citation type="journal article" date="2007" name="Appl. Environ. Microbiol.">
        <title>Isolation of key methanogens for global methane emission from rice paddy fields: a novel isolate affiliated with the clone cluster rice cluster I.</title>
        <authorList>
            <person name="Sakai S."/>
            <person name="Imachi H."/>
            <person name="Sekiguchi Y."/>
            <person name="Ohashi A."/>
            <person name="Harada H."/>
            <person name="Kamagata Y."/>
        </authorList>
    </citation>
    <scope>NUCLEOTIDE SEQUENCE [LARGE SCALE GENOMIC DNA]</scope>
    <source>
        <strain evidence="6">DSM 17711 / JCM 13418 / NBRC 101707 / SANAE</strain>
    </source>
</reference>
<evidence type="ECO:0000259" key="4">
    <source>
        <dbReference type="Pfam" id="PF13439"/>
    </source>
</evidence>
<dbReference type="Gene3D" id="3.40.50.2000">
    <property type="entry name" value="Glycogen Phosphorylase B"/>
    <property type="match status" value="2"/>
</dbReference>
<keyword evidence="6" id="KW-1185">Reference proteome</keyword>
<dbReference type="OrthoDB" id="132546at2157"/>
<name>D1YWA6_METPS</name>
<evidence type="ECO:0000256" key="2">
    <source>
        <dbReference type="ARBA" id="ARBA00022679"/>
    </source>
</evidence>
<dbReference type="PANTHER" id="PTHR12526:SF510">
    <property type="entry name" value="D-INOSITOL 3-PHOSPHATE GLYCOSYLTRANSFERASE"/>
    <property type="match status" value="1"/>
</dbReference>
<dbReference type="InterPro" id="IPR028098">
    <property type="entry name" value="Glyco_trans_4-like_N"/>
</dbReference>
<evidence type="ECO:0000313" key="5">
    <source>
        <dbReference type="EMBL" id="BAI60728.1"/>
    </source>
</evidence>
<dbReference type="KEGG" id="mpd:MCP_0656"/>
<dbReference type="GO" id="GO:0016757">
    <property type="term" value="F:glycosyltransferase activity"/>
    <property type="evidence" value="ECO:0007669"/>
    <property type="project" value="UniProtKB-KW"/>
</dbReference>
<sequence>MRIGVVHWAFPPVVGGVESHLIYLYTELARMGHDISFLTAPHPLRDDGDIGWCKVASNELMSIAGLLKVPAGPERWDRVYTMMESYIRDFSPDVIHAHNLHYFFPDHAEALGILAKKYGIPIVLTIHNYWEDDLCRHLLADIGWNMIVSVSYHLKRSCLFDAGLPPDKVEVHYHGIDLGKYRASGDREALKERLGLSGRKVIFHPARMCEMKGTLHSIEAVSRLKGKYPDIRLVLSGNGDTVDFENERPAFRAKVQQMLNDLKVSDHIQFVSIPADEMPVYMNAADIVIYPTILPQGEAFGIAPVEAMACCRPVIVTNSGGLSESTSHGINGLVVDDDPETLTDTLALNIERLLERPGLSEYLGMNGREVAIERFDAGRMGLRMEDLYNRLILARIAESPPGIQTPVEAGAPATHKKTLEH</sequence>
<organism evidence="5 6">
    <name type="scientific">Methanocella paludicola (strain DSM 17711 / JCM 13418 / NBRC 101707 / SANAE)</name>
    <dbReference type="NCBI Taxonomy" id="304371"/>
    <lineage>
        <taxon>Archaea</taxon>
        <taxon>Methanobacteriati</taxon>
        <taxon>Methanobacteriota</taxon>
        <taxon>Stenosarchaea group</taxon>
        <taxon>Methanomicrobia</taxon>
        <taxon>Methanocellales</taxon>
        <taxon>Methanocellaceae</taxon>
        <taxon>Methanocella</taxon>
    </lineage>
</organism>